<accession>A0A0R0CFB7</accession>
<evidence type="ECO:0000259" key="3">
    <source>
        <dbReference type="PROSITE" id="PS01124"/>
    </source>
</evidence>
<evidence type="ECO:0000256" key="2">
    <source>
        <dbReference type="ARBA" id="ARBA00023163"/>
    </source>
</evidence>
<dbReference type="PANTHER" id="PTHR47893">
    <property type="entry name" value="REGULATORY PROTEIN PCHR"/>
    <property type="match status" value="1"/>
</dbReference>
<keyword evidence="5" id="KW-1185">Reference proteome</keyword>
<dbReference type="InterPro" id="IPR009057">
    <property type="entry name" value="Homeodomain-like_sf"/>
</dbReference>
<dbReference type="Pfam" id="PF12833">
    <property type="entry name" value="HTH_18"/>
    <property type="match status" value="1"/>
</dbReference>
<gene>
    <name evidence="4" type="ORF">ABB27_09115</name>
</gene>
<evidence type="ECO:0000313" key="4">
    <source>
        <dbReference type="EMBL" id="KRG67718.1"/>
    </source>
</evidence>
<dbReference type="InterPro" id="IPR018060">
    <property type="entry name" value="HTH_AraC"/>
</dbReference>
<dbReference type="SUPFAM" id="SSF46689">
    <property type="entry name" value="Homeodomain-like"/>
    <property type="match status" value="1"/>
</dbReference>
<keyword evidence="1" id="KW-0805">Transcription regulation</keyword>
<dbReference type="RefSeq" id="WP_057628376.1">
    <property type="nucleotide sequence ID" value="NZ_LDJJ01000028.1"/>
</dbReference>
<keyword evidence="2" id="KW-0804">Transcription</keyword>
<reference evidence="4 5" key="1">
    <citation type="submission" date="2015-05" db="EMBL/GenBank/DDBJ databases">
        <title>Genome sequencing and analysis of members of genus Stenotrophomonas.</title>
        <authorList>
            <person name="Patil P.P."/>
            <person name="Midha S."/>
            <person name="Patil P.B."/>
        </authorList>
    </citation>
    <scope>NUCLEOTIDE SEQUENCE [LARGE SCALE GENOMIC DNA]</scope>
    <source>
        <strain evidence="4 5">DSM 18941</strain>
    </source>
</reference>
<organism evidence="4 5">
    <name type="scientific">Stenotrophomonas terrae</name>
    <dbReference type="NCBI Taxonomy" id="405446"/>
    <lineage>
        <taxon>Bacteria</taxon>
        <taxon>Pseudomonadati</taxon>
        <taxon>Pseudomonadota</taxon>
        <taxon>Gammaproteobacteria</taxon>
        <taxon>Lysobacterales</taxon>
        <taxon>Lysobacteraceae</taxon>
        <taxon>Stenotrophomonas</taxon>
    </lineage>
</organism>
<dbReference type="PANTHER" id="PTHR47893:SF1">
    <property type="entry name" value="REGULATORY PROTEIN PCHR"/>
    <property type="match status" value="1"/>
</dbReference>
<evidence type="ECO:0000313" key="5">
    <source>
        <dbReference type="Proteomes" id="UP000051863"/>
    </source>
</evidence>
<dbReference type="OrthoDB" id="6003540at2"/>
<dbReference type="PROSITE" id="PS01124">
    <property type="entry name" value="HTH_ARAC_FAMILY_2"/>
    <property type="match status" value="1"/>
</dbReference>
<name>A0A0R0CFB7_9GAMM</name>
<sequence>MDTTFLSAHGMHYGCLDIDGFDPEALLGVVKDARFEQRLLGPGYFRARAQRLVFPGFSLDRGTYTQPVLAKGMFAPDMMGLALASHCGEPMWLNGQRVREGQLMVFSEDREVAVRSVSPLWQWVVLRIPRSSLQAAVFARLQRELPLPQHGWRLCPRTADDNLKLKMCVQFVLQQAARWSPATSMAEASMLGELLLDAFVDALEGAAGSHESSRHLGRLEQRERFLQRAEAFLCSQDALQYSSRALGCALSMSERQLERVFHDVYGMTPKRWHQVARLNQARQLLLDEPRACVTEVALRAGFSHLGRFASEYRQLFGERPSDTHISVNKAKMSH</sequence>
<protein>
    <recommendedName>
        <fullName evidence="3">HTH araC/xylS-type domain-containing protein</fullName>
    </recommendedName>
</protein>
<comment type="caution">
    <text evidence="4">The sequence shown here is derived from an EMBL/GenBank/DDBJ whole genome shotgun (WGS) entry which is preliminary data.</text>
</comment>
<dbReference type="Gene3D" id="1.10.10.60">
    <property type="entry name" value="Homeodomain-like"/>
    <property type="match status" value="1"/>
</dbReference>
<dbReference type="Proteomes" id="UP000051863">
    <property type="component" value="Unassembled WGS sequence"/>
</dbReference>
<dbReference type="GO" id="GO:0043565">
    <property type="term" value="F:sequence-specific DNA binding"/>
    <property type="evidence" value="ECO:0007669"/>
    <property type="project" value="InterPro"/>
</dbReference>
<dbReference type="EMBL" id="LDJJ01000028">
    <property type="protein sequence ID" value="KRG67718.1"/>
    <property type="molecule type" value="Genomic_DNA"/>
</dbReference>
<proteinExistence type="predicted"/>
<dbReference type="PATRIC" id="fig|405446.3.peg.1274"/>
<dbReference type="GO" id="GO:0003700">
    <property type="term" value="F:DNA-binding transcription factor activity"/>
    <property type="evidence" value="ECO:0007669"/>
    <property type="project" value="InterPro"/>
</dbReference>
<dbReference type="SMART" id="SM00342">
    <property type="entry name" value="HTH_ARAC"/>
    <property type="match status" value="1"/>
</dbReference>
<dbReference type="AlphaFoldDB" id="A0A0R0CFB7"/>
<evidence type="ECO:0000256" key="1">
    <source>
        <dbReference type="ARBA" id="ARBA00023015"/>
    </source>
</evidence>
<dbReference type="InterPro" id="IPR053142">
    <property type="entry name" value="PchR_regulatory_protein"/>
</dbReference>
<feature type="domain" description="HTH araC/xylS-type" evidence="3">
    <location>
        <begin position="227"/>
        <end position="326"/>
    </location>
</feature>